<evidence type="ECO:0000256" key="3">
    <source>
        <dbReference type="ARBA" id="ARBA00022723"/>
    </source>
</evidence>
<keyword evidence="9" id="KW-1185">Reference proteome</keyword>
<dbReference type="InterPro" id="IPR036136">
    <property type="entry name" value="Nit/Sulf_reduc_fer-like_dom_sf"/>
</dbReference>
<dbReference type="InterPro" id="IPR045854">
    <property type="entry name" value="NO2/SO3_Rdtase_4Fe4S_sf"/>
</dbReference>
<keyword evidence="2" id="KW-0349">Heme</keyword>
<dbReference type="PANTHER" id="PTHR32439">
    <property type="entry name" value="FERREDOXIN--NITRITE REDUCTASE, CHLOROPLASTIC"/>
    <property type="match status" value="1"/>
</dbReference>
<keyword evidence="4" id="KW-0560">Oxidoreductase</keyword>
<evidence type="ECO:0000256" key="5">
    <source>
        <dbReference type="ARBA" id="ARBA00023004"/>
    </source>
</evidence>
<dbReference type="Gene3D" id="3.30.413.10">
    <property type="entry name" value="Sulfite Reductase Hemoprotein, domain 1"/>
    <property type="match status" value="2"/>
</dbReference>
<dbReference type="PROSITE" id="PS00365">
    <property type="entry name" value="NIR_SIR"/>
    <property type="match status" value="1"/>
</dbReference>
<evidence type="ECO:0000259" key="7">
    <source>
        <dbReference type="Pfam" id="PF03460"/>
    </source>
</evidence>
<name>A0A238WBJ3_9RHOB</name>
<dbReference type="Proteomes" id="UP000198417">
    <property type="component" value="Unassembled WGS sequence"/>
</dbReference>
<evidence type="ECO:0000313" key="8">
    <source>
        <dbReference type="EMBL" id="SNR43654.1"/>
    </source>
</evidence>
<dbReference type="InterPro" id="IPR051329">
    <property type="entry name" value="NIR_SIR_4Fe-4S"/>
</dbReference>
<dbReference type="PANTHER" id="PTHR32439:SF9">
    <property type="entry name" value="BLR3264 PROTEIN"/>
    <property type="match status" value="1"/>
</dbReference>
<keyword evidence="3" id="KW-0479">Metal-binding</keyword>
<dbReference type="GO" id="GO:0051539">
    <property type="term" value="F:4 iron, 4 sulfur cluster binding"/>
    <property type="evidence" value="ECO:0007669"/>
    <property type="project" value="UniProtKB-KW"/>
</dbReference>
<dbReference type="EMBL" id="FZNN01000005">
    <property type="protein sequence ID" value="SNR43654.1"/>
    <property type="molecule type" value="Genomic_DNA"/>
</dbReference>
<keyword evidence="6" id="KW-0411">Iron-sulfur</keyword>
<evidence type="ECO:0000256" key="4">
    <source>
        <dbReference type="ARBA" id="ARBA00023002"/>
    </source>
</evidence>
<dbReference type="RefSeq" id="WP_089270023.1">
    <property type="nucleotide sequence ID" value="NZ_FZNN01000005.1"/>
</dbReference>
<dbReference type="OrthoDB" id="7459360at2"/>
<dbReference type="InterPro" id="IPR005117">
    <property type="entry name" value="NiRdtase/SiRdtase_haem-b_fer"/>
</dbReference>
<dbReference type="Pfam" id="PF03460">
    <property type="entry name" value="NIR_SIR_ferr"/>
    <property type="match status" value="1"/>
</dbReference>
<evidence type="ECO:0000256" key="6">
    <source>
        <dbReference type="ARBA" id="ARBA00023014"/>
    </source>
</evidence>
<dbReference type="GO" id="GO:0046872">
    <property type="term" value="F:metal ion binding"/>
    <property type="evidence" value="ECO:0007669"/>
    <property type="project" value="UniProtKB-KW"/>
</dbReference>
<keyword evidence="5" id="KW-0408">Iron</keyword>
<dbReference type="SUPFAM" id="SSF55124">
    <property type="entry name" value="Nitrite/Sulfite reductase N-terminal domain-like"/>
    <property type="match status" value="1"/>
</dbReference>
<evidence type="ECO:0000313" key="9">
    <source>
        <dbReference type="Proteomes" id="UP000198417"/>
    </source>
</evidence>
<dbReference type="GO" id="GO:0020037">
    <property type="term" value="F:heme binding"/>
    <property type="evidence" value="ECO:0007669"/>
    <property type="project" value="InterPro"/>
</dbReference>
<organism evidence="8 9">
    <name type="scientific">Puniceibacterium sediminis</name>
    <dbReference type="NCBI Taxonomy" id="1608407"/>
    <lineage>
        <taxon>Bacteria</taxon>
        <taxon>Pseudomonadati</taxon>
        <taxon>Pseudomonadota</taxon>
        <taxon>Alphaproteobacteria</taxon>
        <taxon>Rhodobacterales</taxon>
        <taxon>Paracoccaceae</taxon>
        <taxon>Puniceibacterium</taxon>
    </lineage>
</organism>
<feature type="domain" description="Nitrite/Sulfite reductase ferredoxin-like" evidence="7">
    <location>
        <begin position="20"/>
        <end position="80"/>
    </location>
</feature>
<keyword evidence="1" id="KW-0004">4Fe-4S</keyword>
<dbReference type="InterPro" id="IPR006066">
    <property type="entry name" value="NO2/SO3_Rdtase_FeS/sirohaem_BS"/>
</dbReference>
<evidence type="ECO:0000256" key="2">
    <source>
        <dbReference type="ARBA" id="ARBA00022617"/>
    </source>
</evidence>
<gene>
    <name evidence="8" type="ORF">SAMN06265370_10543</name>
</gene>
<reference evidence="8 9" key="1">
    <citation type="submission" date="2017-06" db="EMBL/GenBank/DDBJ databases">
        <authorList>
            <person name="Kim H.J."/>
            <person name="Triplett B.A."/>
        </authorList>
    </citation>
    <scope>NUCLEOTIDE SEQUENCE [LARGE SCALE GENOMIC DNA]</scope>
    <source>
        <strain evidence="8 9">DSM 29052</strain>
    </source>
</reference>
<dbReference type="SUPFAM" id="SSF56014">
    <property type="entry name" value="Nitrite and sulphite reductase 4Fe-4S domain-like"/>
    <property type="match status" value="1"/>
</dbReference>
<accession>A0A238WBJ3</accession>
<dbReference type="GO" id="GO:0016491">
    <property type="term" value="F:oxidoreductase activity"/>
    <property type="evidence" value="ECO:0007669"/>
    <property type="project" value="UniProtKB-KW"/>
</dbReference>
<dbReference type="AlphaFoldDB" id="A0A238WBJ3"/>
<proteinExistence type="predicted"/>
<protein>
    <submittedName>
        <fullName evidence="8">Precorrin-3B synthase</fullName>
    </submittedName>
</protein>
<sequence length="377" mass="39420">MSAGRIKGWCPGAYRPMMAADGLVVRIRPRLARLDARAALGLCDIAGRFGHGYLDLTNRANLQIRGVAEGDHRAVLDGLGDLGLLDIDPAQEARRNILVSPFWQAGDVTHRLTLALLEEIPNLPDLPAKVGYAVDCGARPLLSGDSADIRIERGVSDLILRADGAAVGLAVSEQTAIPALIEMAGWLAEHITPERRRMAAVVAATPLPAQWCTAAPLPPAPPPQIGGYDTGVLVGAAFGQIDAAALADLIRAQGIAAIRVTPWRKLLLEGGQMPTGTVFVTAPDDPVMRVDACPGAPFCPSASVETRALARRLAPRVTGVLHVSGCAKGCARNRSADVTLVGRDGGYDLVRNGVPGDAPEICGLTAHDLMSGATIPL</sequence>
<dbReference type="Gene3D" id="3.90.480.10">
    <property type="entry name" value="Sulfite Reductase Hemoprotein,Domain 2"/>
    <property type="match status" value="1"/>
</dbReference>
<evidence type="ECO:0000256" key="1">
    <source>
        <dbReference type="ARBA" id="ARBA00022485"/>
    </source>
</evidence>